<sequence length="157" mass="17459">MDEVVGRWPDVVRSSIIGTTIGTRSGIFHLTHVIDTHLKRNIALALTVCPVAVPNYPDIACTTCMLDHAGKMEREPYRESEGGDPADRYVINLNAMANLVLNHIVVLSASSVVLYYSPESYLRKLFDVNLLAPYLLTKQFIPSMIKRDHGHIVNIAS</sequence>
<keyword evidence="2" id="KW-1185">Reference proteome</keyword>
<protein>
    <submittedName>
        <fullName evidence="1">Retinal short-chain dehydrogenase reductase</fullName>
    </submittedName>
</protein>
<evidence type="ECO:0000313" key="1">
    <source>
        <dbReference type="EMBL" id="KAF5713082.1"/>
    </source>
</evidence>
<dbReference type="InterPro" id="IPR002347">
    <property type="entry name" value="SDR_fam"/>
</dbReference>
<name>A0A8H6DFG9_9HYPO</name>
<dbReference type="Pfam" id="PF00106">
    <property type="entry name" value="adh_short"/>
    <property type="match status" value="1"/>
</dbReference>
<dbReference type="OrthoDB" id="10253736at2759"/>
<reference evidence="1 2" key="1">
    <citation type="submission" date="2020-05" db="EMBL/GenBank/DDBJ databases">
        <title>Identification and distribution of gene clusters putatively required for synthesis of sphingolipid metabolism inhibitors in phylogenetically diverse species of the filamentous fungus Fusarium.</title>
        <authorList>
            <person name="Kim H.-S."/>
            <person name="Busman M."/>
            <person name="Brown D.W."/>
            <person name="Divon H."/>
            <person name="Uhlig S."/>
            <person name="Proctor R.H."/>
        </authorList>
    </citation>
    <scope>NUCLEOTIDE SEQUENCE [LARGE SCALE GENOMIC DNA]</scope>
    <source>
        <strain evidence="1 2">NRRL 66235</strain>
    </source>
</reference>
<gene>
    <name evidence="1" type="ORF">FMUND_8102</name>
</gene>
<evidence type="ECO:0000313" key="2">
    <source>
        <dbReference type="Proteomes" id="UP000544331"/>
    </source>
</evidence>
<dbReference type="InterPro" id="IPR036291">
    <property type="entry name" value="NAD(P)-bd_dom_sf"/>
</dbReference>
<accession>A0A8H6DFG9</accession>
<dbReference type="Proteomes" id="UP000544331">
    <property type="component" value="Unassembled WGS sequence"/>
</dbReference>
<comment type="caution">
    <text evidence="1">The sequence shown here is derived from an EMBL/GenBank/DDBJ whole genome shotgun (WGS) entry which is preliminary data.</text>
</comment>
<dbReference type="Gene3D" id="3.40.50.720">
    <property type="entry name" value="NAD(P)-binding Rossmann-like Domain"/>
    <property type="match status" value="1"/>
</dbReference>
<dbReference type="EMBL" id="JAAOAN010000269">
    <property type="protein sequence ID" value="KAF5713082.1"/>
    <property type="molecule type" value="Genomic_DNA"/>
</dbReference>
<organism evidence="1 2">
    <name type="scientific">Fusarium mundagurra</name>
    <dbReference type="NCBI Taxonomy" id="1567541"/>
    <lineage>
        <taxon>Eukaryota</taxon>
        <taxon>Fungi</taxon>
        <taxon>Dikarya</taxon>
        <taxon>Ascomycota</taxon>
        <taxon>Pezizomycotina</taxon>
        <taxon>Sordariomycetes</taxon>
        <taxon>Hypocreomycetidae</taxon>
        <taxon>Hypocreales</taxon>
        <taxon>Nectriaceae</taxon>
        <taxon>Fusarium</taxon>
        <taxon>Fusarium fujikuroi species complex</taxon>
    </lineage>
</organism>
<proteinExistence type="predicted"/>
<dbReference type="SUPFAM" id="SSF51735">
    <property type="entry name" value="NAD(P)-binding Rossmann-fold domains"/>
    <property type="match status" value="1"/>
</dbReference>
<dbReference type="AlphaFoldDB" id="A0A8H6DFG9"/>